<evidence type="ECO:0000313" key="4">
    <source>
        <dbReference type="EMBL" id="CAA0111282.1"/>
    </source>
</evidence>
<keyword evidence="5" id="KW-1185">Reference proteome</keyword>
<dbReference type="OrthoDB" id="4641856at2"/>
<reference evidence="4 5" key="1">
    <citation type="submission" date="2019-11" db="EMBL/GenBank/DDBJ databases">
        <authorList>
            <person name="Holert J."/>
        </authorList>
    </citation>
    <scope>NUCLEOTIDE SEQUENCE [LARGE SCALE GENOMIC DNA]</scope>
    <source>
        <strain evidence="4">BC8_1</strain>
    </source>
</reference>
<dbReference type="InterPro" id="IPR055583">
    <property type="entry name" value="DUF7159"/>
</dbReference>
<feature type="region of interest" description="Disordered" evidence="1">
    <location>
        <begin position="256"/>
        <end position="288"/>
    </location>
</feature>
<dbReference type="AlphaFoldDB" id="A0A5S9Q1B4"/>
<name>A0A5S9Q1B4_MYCVN</name>
<dbReference type="InterPro" id="IPR055581">
    <property type="entry name" value="DUF7157"/>
</dbReference>
<dbReference type="Pfam" id="PF23715">
    <property type="entry name" value="DUF7157"/>
    <property type="match status" value="1"/>
</dbReference>
<feature type="domain" description="DUF7159" evidence="3">
    <location>
        <begin position="2"/>
        <end position="207"/>
    </location>
</feature>
<dbReference type="EMBL" id="CACSIP010000012">
    <property type="protein sequence ID" value="CAA0111282.1"/>
    <property type="molecule type" value="Genomic_DNA"/>
</dbReference>
<feature type="domain" description="DUF7157" evidence="2">
    <location>
        <begin position="312"/>
        <end position="395"/>
    </location>
</feature>
<protein>
    <submittedName>
        <fullName evidence="4">Uncharacterized protein</fullName>
    </submittedName>
</protein>
<gene>
    <name evidence="4" type="ORF">AELLOGFF_00892</name>
</gene>
<dbReference type="Proteomes" id="UP000430146">
    <property type="component" value="Unassembled WGS sequence"/>
</dbReference>
<evidence type="ECO:0000313" key="5">
    <source>
        <dbReference type="Proteomes" id="UP000430146"/>
    </source>
</evidence>
<evidence type="ECO:0000259" key="2">
    <source>
        <dbReference type="Pfam" id="PF23715"/>
    </source>
</evidence>
<evidence type="ECO:0000259" key="3">
    <source>
        <dbReference type="Pfam" id="PF23717"/>
    </source>
</evidence>
<organism evidence="4 5">
    <name type="scientific">Mycolicibacterium vanbaalenii</name>
    <name type="common">Mycobacterium vanbaalenii</name>
    <dbReference type="NCBI Taxonomy" id="110539"/>
    <lineage>
        <taxon>Bacteria</taxon>
        <taxon>Bacillati</taxon>
        <taxon>Actinomycetota</taxon>
        <taxon>Actinomycetes</taxon>
        <taxon>Mycobacteriales</taxon>
        <taxon>Mycobacteriaceae</taxon>
        <taxon>Mycolicibacterium</taxon>
    </lineage>
</organism>
<accession>A0A5S9Q1B4</accession>
<dbReference type="Pfam" id="PF23717">
    <property type="entry name" value="DUF7159"/>
    <property type="match status" value="1"/>
</dbReference>
<evidence type="ECO:0000256" key="1">
    <source>
        <dbReference type="SAM" id="MobiDB-lite"/>
    </source>
</evidence>
<proteinExistence type="predicted"/>
<sequence length="398" mass="40698">MNLVLGLSMTSSSVRWVLVEGTTGEGATLDRGSLPIAADEAFDADSLLDALFDKAAARPVHAIGITWTGTAEATASAVWQALTDRKVENVIAVSDLEAAEALTCGIADIAGYDRVVVCVVEPGVAVVASATPDGVTADRVDAAALGDVDGLVPDAVFVVGSGDVDGVLSALEQATQAPVISADEADLALARGAALASAAAVSTLDAQAAPARRHLSPSAMLASVLAAAVVTFVVSLSAALGMTLTPDDEVPQMARSEQPVREVTAPVPTKSPEVGKEVPKPAAPPVPAEAEPVAVEGPVPDAALMVEPPAAPVAPPPVYQEPVAPAPAYIPPAPDYVPPPPPPNYLPPDPAPVYVPPVLPPPAQVPQATIPQQEPRLRDRIIERIPIINRFHEPNPYG</sequence>
<dbReference type="RefSeq" id="WP_159230286.1">
    <property type="nucleotide sequence ID" value="NZ_CACSIP010000012.1"/>
</dbReference>